<evidence type="ECO:0000256" key="3">
    <source>
        <dbReference type="ARBA" id="ARBA00022679"/>
    </source>
</evidence>
<dbReference type="Pfam" id="PF00868">
    <property type="entry name" value="Transglut_N"/>
    <property type="match status" value="1"/>
</dbReference>
<dbReference type="InterPro" id="IPR038765">
    <property type="entry name" value="Papain-like_cys_pep_sf"/>
</dbReference>
<dbReference type="InterPro" id="IPR036985">
    <property type="entry name" value="Transglutaminase-like_sf"/>
</dbReference>
<dbReference type="PANTHER" id="PTHR11590:SF42">
    <property type="entry name" value="COAGULATION FACTOR XIII A CHAIN"/>
    <property type="match status" value="1"/>
</dbReference>
<dbReference type="GO" id="GO:0007399">
    <property type="term" value="P:nervous system development"/>
    <property type="evidence" value="ECO:0007669"/>
    <property type="project" value="UniProtKB-ARBA"/>
</dbReference>
<accession>A0A8C1P522</accession>
<comment type="similarity">
    <text evidence="2">Belongs to the transglutaminase superfamily. Transglutaminase family.</text>
</comment>
<dbReference type="SMART" id="SM00460">
    <property type="entry name" value="TGc"/>
    <property type="match status" value="1"/>
</dbReference>
<keyword evidence="3" id="KW-0808">Transferase</keyword>
<dbReference type="FunFam" id="3.90.260.10:FF:000001">
    <property type="entry name" value="Protein-glutamine gamma-glutamyltransferase 2"/>
    <property type="match status" value="1"/>
</dbReference>
<dbReference type="InterPro" id="IPR013783">
    <property type="entry name" value="Ig-like_fold"/>
</dbReference>
<dbReference type="EC" id="2.3.2.13" evidence="7"/>
<dbReference type="Gene3D" id="3.90.260.10">
    <property type="entry name" value="Transglutaminase-like"/>
    <property type="match status" value="1"/>
</dbReference>
<reference evidence="11" key="1">
    <citation type="submission" date="2025-08" db="UniProtKB">
        <authorList>
            <consortium name="Ensembl"/>
        </authorList>
    </citation>
    <scope>IDENTIFICATION</scope>
</reference>
<sequence length="553" mass="62576">MSHTVSTPEPWGPQRGRLTLASSNSDEVNPPEYEAFKGPSPRAPILGVDMYVTDNKKAHNTSKYKNTNLIVRRNKEFIIIIRFDRPLNNQQDNVYLEFMIGNTPDEYKGTQITVSIGKEKRDGNWDGRVIGMQGTEVTVGITPDASCIIGRFRTFVAVVTDFGRQRTQRNPDTDFYVLFNPWDPEDLVYMPRDTDRQEYVMNDVGIIYNGEYNNITSRAWNFGQFEKGVLDACLLVLDAGKVPLLYRGNAIEVVRQGSALINSQDDDGVLVGSWSGEYSTGTAPTAWTGSPEILLKYARDGCVPVCFAQCWVFAGVLNTFMRCLGIPARVISNYCSAHDNTGNLKTDIILDEDGRVNRSRTRDSVWNYHSWNEVYMKRSDLPEKFSGWQVIDCTPQETSDGLYRCGPTSVNAIRDGELSYPFDARFVFAELNSDVVYHQSDKYGNTKIISVDTTYVGKLLITKSVNSNAYEDITSAYKYPEGKLHVIQKHLDMDGHTFSRLSPSLSSFKLLPDSRQDFMVTVLFRNPFNFILKNIQLRLESPGLITTKMKTYE</sequence>
<evidence type="ECO:0000256" key="8">
    <source>
        <dbReference type="PIRSR" id="PIRSR000459-1"/>
    </source>
</evidence>
<name>A0A8C1P522_CYPCA</name>
<dbReference type="InterPro" id="IPR001102">
    <property type="entry name" value="Transglutaminase_N"/>
</dbReference>
<keyword evidence="12" id="KW-1185">Reference proteome</keyword>
<dbReference type="InterPro" id="IPR002931">
    <property type="entry name" value="Transglutaminase-like"/>
</dbReference>
<dbReference type="InterPro" id="IPR023608">
    <property type="entry name" value="Transglutaminase_animal"/>
</dbReference>
<dbReference type="InterPro" id="IPR036238">
    <property type="entry name" value="Transglutaminase_C_sf"/>
</dbReference>
<feature type="region of interest" description="Disordered" evidence="9">
    <location>
        <begin position="1"/>
        <end position="39"/>
    </location>
</feature>
<dbReference type="Proteomes" id="UP000694427">
    <property type="component" value="Unplaced"/>
</dbReference>
<dbReference type="GO" id="GO:0003810">
    <property type="term" value="F:protein-glutamine gamma-glutamyltransferase activity"/>
    <property type="evidence" value="ECO:0007669"/>
    <property type="project" value="UniProtKB-EC"/>
</dbReference>
<evidence type="ECO:0000256" key="5">
    <source>
        <dbReference type="ARBA" id="ARBA00022837"/>
    </source>
</evidence>
<dbReference type="Ensembl" id="ENSCCRT00010112531.1">
    <property type="protein sequence ID" value="ENSCCRP00010101301.1"/>
    <property type="gene ID" value="ENSCCRG00010044538.1"/>
</dbReference>
<evidence type="ECO:0000256" key="6">
    <source>
        <dbReference type="ARBA" id="ARBA00023315"/>
    </source>
</evidence>
<protein>
    <recommendedName>
        <fullName evidence="7">protein-glutamine gamma-glutamyltransferase</fullName>
        <ecNumber evidence="7">2.3.2.13</ecNumber>
    </recommendedName>
</protein>
<dbReference type="PANTHER" id="PTHR11590">
    <property type="entry name" value="PROTEIN-GLUTAMINE GAMMA-GLUTAMYLTRANSFERASE"/>
    <property type="match status" value="1"/>
</dbReference>
<dbReference type="GO" id="GO:0072378">
    <property type="term" value="P:blood coagulation, fibrin clot formation"/>
    <property type="evidence" value="ECO:0007669"/>
    <property type="project" value="TreeGrafter"/>
</dbReference>
<feature type="domain" description="Transglutaminase-like" evidence="10">
    <location>
        <begin position="302"/>
        <end position="395"/>
    </location>
</feature>
<dbReference type="Pfam" id="PF01841">
    <property type="entry name" value="Transglut_core"/>
    <property type="match status" value="1"/>
</dbReference>
<feature type="active site" evidence="8">
    <location>
        <position position="392"/>
    </location>
</feature>
<comment type="cofactor">
    <cofactor evidence="1">
        <name>Ca(2+)</name>
        <dbReference type="ChEBI" id="CHEBI:29108"/>
    </cofactor>
</comment>
<dbReference type="Gene3D" id="2.60.40.10">
    <property type="entry name" value="Immunoglobulins"/>
    <property type="match status" value="1"/>
</dbReference>
<dbReference type="SUPFAM" id="SSF81296">
    <property type="entry name" value="E set domains"/>
    <property type="match status" value="1"/>
</dbReference>
<dbReference type="SUPFAM" id="SSF49309">
    <property type="entry name" value="Transglutaminase, two C-terminal domains"/>
    <property type="match status" value="1"/>
</dbReference>
<evidence type="ECO:0000313" key="12">
    <source>
        <dbReference type="Proteomes" id="UP000694427"/>
    </source>
</evidence>
<evidence type="ECO:0000313" key="11">
    <source>
        <dbReference type="Ensembl" id="ENSCCRP00010101301.1"/>
    </source>
</evidence>
<dbReference type="InterPro" id="IPR014756">
    <property type="entry name" value="Ig_E-set"/>
</dbReference>
<evidence type="ECO:0000256" key="2">
    <source>
        <dbReference type="ARBA" id="ARBA00005968"/>
    </source>
</evidence>
<evidence type="ECO:0000256" key="4">
    <source>
        <dbReference type="ARBA" id="ARBA00022723"/>
    </source>
</evidence>
<feature type="active site" evidence="8">
    <location>
        <position position="369"/>
    </location>
</feature>
<evidence type="ECO:0000259" key="10">
    <source>
        <dbReference type="SMART" id="SM00460"/>
    </source>
</evidence>
<dbReference type="GO" id="GO:0046872">
    <property type="term" value="F:metal ion binding"/>
    <property type="evidence" value="ECO:0007669"/>
    <property type="project" value="UniProtKB-KW"/>
</dbReference>
<dbReference type="PIRSF" id="PIRSF000459">
    <property type="entry name" value="TGM_EBP42"/>
    <property type="match status" value="1"/>
</dbReference>
<organism evidence="11 12">
    <name type="scientific">Cyprinus carpio</name>
    <name type="common">Common carp</name>
    <dbReference type="NCBI Taxonomy" id="7962"/>
    <lineage>
        <taxon>Eukaryota</taxon>
        <taxon>Metazoa</taxon>
        <taxon>Chordata</taxon>
        <taxon>Craniata</taxon>
        <taxon>Vertebrata</taxon>
        <taxon>Euteleostomi</taxon>
        <taxon>Actinopterygii</taxon>
        <taxon>Neopterygii</taxon>
        <taxon>Teleostei</taxon>
        <taxon>Ostariophysi</taxon>
        <taxon>Cypriniformes</taxon>
        <taxon>Cyprinidae</taxon>
        <taxon>Cyprininae</taxon>
        <taxon>Cyprinus</taxon>
    </lineage>
</organism>
<evidence type="ECO:0000256" key="9">
    <source>
        <dbReference type="SAM" id="MobiDB-lite"/>
    </source>
</evidence>
<keyword evidence="5" id="KW-0106">Calcium</keyword>
<proteinExistence type="inferred from homology"/>
<dbReference type="SUPFAM" id="SSF54001">
    <property type="entry name" value="Cysteine proteinases"/>
    <property type="match status" value="1"/>
</dbReference>
<keyword evidence="6" id="KW-0012">Acyltransferase</keyword>
<dbReference type="InterPro" id="IPR050779">
    <property type="entry name" value="Transglutaminase"/>
</dbReference>
<keyword evidence="4" id="KW-0479">Metal-binding</keyword>
<reference evidence="11" key="2">
    <citation type="submission" date="2025-09" db="UniProtKB">
        <authorList>
            <consortium name="Ensembl"/>
        </authorList>
    </citation>
    <scope>IDENTIFICATION</scope>
</reference>
<dbReference type="AlphaFoldDB" id="A0A8C1P522"/>
<evidence type="ECO:0000256" key="1">
    <source>
        <dbReference type="ARBA" id="ARBA00001913"/>
    </source>
</evidence>
<evidence type="ECO:0000256" key="7">
    <source>
        <dbReference type="ARBA" id="ARBA00024222"/>
    </source>
</evidence>
<feature type="active site" evidence="8">
    <location>
        <position position="310"/>
    </location>
</feature>